<dbReference type="FunFam" id="1.20.200.10:FF:000001">
    <property type="entry name" value="Fumarate hydratase, mitochondrial"/>
    <property type="match status" value="1"/>
</dbReference>
<dbReference type="PRINTS" id="PR00149">
    <property type="entry name" value="FUMRATELYASE"/>
</dbReference>
<dbReference type="Gene3D" id="1.10.40.30">
    <property type="entry name" value="Fumarase/aspartase (C-terminal domain)"/>
    <property type="match status" value="1"/>
</dbReference>
<feature type="domain" description="Fumarate lyase N-terminal" evidence="2">
    <location>
        <begin position="18"/>
        <end position="348"/>
    </location>
</feature>
<sequence>METTDSIEYRIEHDLIGDAKVPQSAYYGVQTQRAVDNFPITGIRLNHYAELPRAIAMVKKACALANRDVGMLDAEKAGYIAAACDEIIEGKLHDQFVVDMVQGGAGTSTNMNGNDVICNRALELMGHKKGEYQYLHPNNHVNMAQSTNDAYPTSIRLSMVLKTDHLIESLKNLKAIFDAKADEFKDVLKVGRTQLMDAVPMTLGQEFRAFADTLGEDLVRLKENVKLLCEMNLGATAIGTGITADCHYAPEAIKHLTEVSGHQMILASDLIEATSDMGAFVMYSSTLKRLAVKLSKISNDLRLLASGPFCGLHEINLPDRQPGSTIMPGKVNPVIPECMSQISYHVIGNDVTVTMCSEAAQLQLNAMEPMIAFSILDSIQQLSNGMDMLGSKCVKDITANPEICMEYVERSVSLVTALNPYIGYENSTRIARTAMKTGEKVIDLVRKENLLSDEQLAEILKPENMIAPINLAKVAVIH</sequence>
<dbReference type="PROSITE" id="PS00163">
    <property type="entry name" value="FUMARATE_LYASES"/>
    <property type="match status" value="1"/>
</dbReference>
<dbReference type="Pfam" id="PF00206">
    <property type="entry name" value="Lyase_1"/>
    <property type="match status" value="1"/>
</dbReference>
<evidence type="ECO:0000259" key="3">
    <source>
        <dbReference type="Pfam" id="PF10415"/>
    </source>
</evidence>
<dbReference type="FunFam" id="1.10.275.10:FF:000001">
    <property type="entry name" value="Fumarate hydratase, mitochondrial"/>
    <property type="match status" value="1"/>
</dbReference>
<dbReference type="Pfam" id="PF10415">
    <property type="entry name" value="FumaraseC_C"/>
    <property type="match status" value="1"/>
</dbReference>
<evidence type="ECO:0000259" key="2">
    <source>
        <dbReference type="Pfam" id="PF00206"/>
    </source>
</evidence>
<dbReference type="InterPro" id="IPR020557">
    <property type="entry name" value="Fumarate_lyase_CS"/>
</dbReference>
<dbReference type="SUPFAM" id="SSF48557">
    <property type="entry name" value="L-aspartase-like"/>
    <property type="match status" value="1"/>
</dbReference>
<dbReference type="GO" id="GO:0005829">
    <property type="term" value="C:cytosol"/>
    <property type="evidence" value="ECO:0007669"/>
    <property type="project" value="TreeGrafter"/>
</dbReference>
<dbReference type="FunFam" id="1.10.40.30:FF:000002">
    <property type="entry name" value="Fumarate hydratase class II"/>
    <property type="match status" value="1"/>
</dbReference>
<evidence type="ECO:0000256" key="1">
    <source>
        <dbReference type="ARBA" id="ARBA00023239"/>
    </source>
</evidence>
<dbReference type="InterPro" id="IPR000362">
    <property type="entry name" value="Fumarate_lyase_fam"/>
</dbReference>
<dbReference type="InterPro" id="IPR022761">
    <property type="entry name" value="Fumarate_lyase_N"/>
</dbReference>
<dbReference type="Gene3D" id="1.20.200.10">
    <property type="entry name" value="Fumarase/aspartase (Central domain)"/>
    <property type="match status" value="1"/>
</dbReference>
<dbReference type="EC" id="4.3.1.1" evidence="4"/>
<dbReference type="CDD" id="cd01357">
    <property type="entry name" value="Aspartase"/>
    <property type="match status" value="1"/>
</dbReference>
<dbReference type="GO" id="GO:0006531">
    <property type="term" value="P:aspartate metabolic process"/>
    <property type="evidence" value="ECO:0007669"/>
    <property type="project" value="TreeGrafter"/>
</dbReference>
<comment type="caution">
    <text evidence="4">The sequence shown here is derived from an EMBL/GenBank/DDBJ whole genome shotgun (WGS) entry which is preliminary data.</text>
</comment>
<dbReference type="AlphaFoldDB" id="A0A2H9TC62"/>
<dbReference type="InterPro" id="IPR008948">
    <property type="entry name" value="L-Aspartase-like"/>
</dbReference>
<dbReference type="PANTHER" id="PTHR42696">
    <property type="entry name" value="ASPARTATE AMMONIA-LYASE"/>
    <property type="match status" value="1"/>
</dbReference>
<evidence type="ECO:0000313" key="4">
    <source>
        <dbReference type="EMBL" id="PJE80787.1"/>
    </source>
</evidence>
<protein>
    <submittedName>
        <fullName evidence="4">Aspartate ammonia-lyase</fullName>
        <ecNumber evidence="4">4.3.1.1</ecNumber>
    </submittedName>
</protein>
<dbReference type="EMBL" id="NSIT01000005">
    <property type="protein sequence ID" value="PJE80787.1"/>
    <property type="molecule type" value="Genomic_DNA"/>
</dbReference>
<dbReference type="PANTHER" id="PTHR42696:SF2">
    <property type="entry name" value="ASPARTATE AMMONIA-LYASE"/>
    <property type="match status" value="1"/>
</dbReference>
<name>A0A2H9TC62_9ZZZZ</name>
<organism evidence="4">
    <name type="scientific">invertebrate metagenome</name>
    <dbReference type="NCBI Taxonomy" id="1711999"/>
    <lineage>
        <taxon>unclassified sequences</taxon>
        <taxon>metagenomes</taxon>
        <taxon>organismal metagenomes</taxon>
    </lineage>
</organism>
<dbReference type="InterPro" id="IPR024083">
    <property type="entry name" value="Fumarase/histidase_N"/>
</dbReference>
<gene>
    <name evidence="4" type="primary">aspA</name>
    <name evidence="4" type="ORF">CI610_00212</name>
</gene>
<dbReference type="NCBIfam" id="NF008909">
    <property type="entry name" value="PRK12273.1"/>
    <property type="match status" value="1"/>
</dbReference>
<feature type="domain" description="Fumarase C C-terminal" evidence="3">
    <location>
        <begin position="414"/>
        <end position="466"/>
    </location>
</feature>
<proteinExistence type="predicted"/>
<dbReference type="InterPro" id="IPR018951">
    <property type="entry name" value="Fumarase_C_C"/>
</dbReference>
<dbReference type="InterPro" id="IPR051546">
    <property type="entry name" value="Aspartate_Ammonia-Lyase"/>
</dbReference>
<reference evidence="4" key="1">
    <citation type="journal article" date="2017" name="Appl. Environ. Microbiol.">
        <title>Molecular characterization of an Endozoicomonas-like organism causing infection in king scallop Pecten maximus L.</title>
        <authorList>
            <person name="Cano I."/>
            <person name="van Aerle R."/>
            <person name="Ross S."/>
            <person name="Verner-Jeffreys D.W."/>
            <person name="Paley R.K."/>
            <person name="Rimmer G."/>
            <person name="Ryder D."/>
            <person name="Hooper P."/>
            <person name="Stone D."/>
            <person name="Feist S.W."/>
        </authorList>
    </citation>
    <scope>NUCLEOTIDE SEQUENCE</scope>
</reference>
<dbReference type="GO" id="GO:0006099">
    <property type="term" value="P:tricarboxylic acid cycle"/>
    <property type="evidence" value="ECO:0007669"/>
    <property type="project" value="InterPro"/>
</dbReference>
<accession>A0A2H9TC62</accession>
<dbReference type="GO" id="GO:0008797">
    <property type="term" value="F:aspartate ammonia-lyase activity"/>
    <property type="evidence" value="ECO:0007669"/>
    <property type="project" value="UniProtKB-EC"/>
</dbReference>
<dbReference type="Gene3D" id="1.10.275.10">
    <property type="entry name" value="Fumarase/aspartase (N-terminal domain)"/>
    <property type="match status" value="1"/>
</dbReference>
<keyword evidence="1 4" id="KW-0456">Lyase</keyword>